<gene>
    <name evidence="8" type="ORF">OVY01_03295</name>
</gene>
<feature type="transmembrane region" description="Helical" evidence="6">
    <location>
        <begin position="35"/>
        <end position="54"/>
    </location>
</feature>
<sequence length="128" mass="13995">MRVHHQLLRFASVGVVGTAVQYAILWLGVSLLQTSAGVASAIGYIFGAIANYLLNRLFTFKSAGSHSATAPRYLVILVIGWSLNTALMAWWVDGAGWNAWFAQVVTTAIGLAFNFSASRWWAFRSVSR</sequence>
<keyword evidence="3 6" id="KW-0812">Transmembrane</keyword>
<dbReference type="InterPro" id="IPR007267">
    <property type="entry name" value="GtrA_DPMS_TM"/>
</dbReference>
<evidence type="ECO:0000256" key="6">
    <source>
        <dbReference type="SAM" id="Phobius"/>
    </source>
</evidence>
<feature type="transmembrane region" description="Helical" evidence="6">
    <location>
        <begin position="98"/>
        <end position="122"/>
    </location>
</feature>
<comment type="similarity">
    <text evidence="2">Belongs to the GtrA family.</text>
</comment>
<evidence type="ECO:0000256" key="2">
    <source>
        <dbReference type="ARBA" id="ARBA00009399"/>
    </source>
</evidence>
<keyword evidence="5 6" id="KW-0472">Membrane</keyword>
<feature type="transmembrane region" description="Helical" evidence="6">
    <location>
        <begin position="74"/>
        <end position="92"/>
    </location>
</feature>
<dbReference type="InterPro" id="IPR051401">
    <property type="entry name" value="GtrA_CellWall_Glycosyl"/>
</dbReference>
<evidence type="ECO:0000259" key="7">
    <source>
        <dbReference type="Pfam" id="PF04138"/>
    </source>
</evidence>
<feature type="domain" description="GtrA/DPMS transmembrane" evidence="7">
    <location>
        <begin position="9"/>
        <end position="123"/>
    </location>
</feature>
<evidence type="ECO:0000256" key="1">
    <source>
        <dbReference type="ARBA" id="ARBA00004141"/>
    </source>
</evidence>
<keyword evidence="9" id="KW-1185">Reference proteome</keyword>
<proteinExistence type="inferred from homology"/>
<name>A0ABT3ZID9_9BURK</name>
<organism evidence="8 9">
    <name type="scientific">Robbsia betulipollinis</name>
    <dbReference type="NCBI Taxonomy" id="2981849"/>
    <lineage>
        <taxon>Bacteria</taxon>
        <taxon>Pseudomonadati</taxon>
        <taxon>Pseudomonadota</taxon>
        <taxon>Betaproteobacteria</taxon>
        <taxon>Burkholderiales</taxon>
        <taxon>Burkholderiaceae</taxon>
        <taxon>Robbsia</taxon>
    </lineage>
</organism>
<protein>
    <submittedName>
        <fullName evidence="8">GtrA family protein</fullName>
    </submittedName>
</protein>
<accession>A0ABT3ZID9</accession>
<dbReference type="PANTHER" id="PTHR38459:SF1">
    <property type="entry name" value="PROPHAGE BACTOPRENOL-LINKED GLUCOSE TRANSLOCASE HOMOLOG"/>
    <property type="match status" value="1"/>
</dbReference>
<dbReference type="EMBL" id="JAPMXC010000001">
    <property type="protein sequence ID" value="MCY0386286.1"/>
    <property type="molecule type" value="Genomic_DNA"/>
</dbReference>
<evidence type="ECO:0000256" key="5">
    <source>
        <dbReference type="ARBA" id="ARBA00023136"/>
    </source>
</evidence>
<evidence type="ECO:0000256" key="3">
    <source>
        <dbReference type="ARBA" id="ARBA00022692"/>
    </source>
</evidence>
<reference evidence="8" key="1">
    <citation type="submission" date="2022-11" db="EMBL/GenBank/DDBJ databases">
        <title>Robbsia betulipollinis sp. nov., isolated from pollen of birch (Betula pendula).</title>
        <authorList>
            <person name="Shi H."/>
            <person name="Ambika Manirajan B."/>
            <person name="Ratering S."/>
            <person name="Geissler-Plaum R."/>
            <person name="Schnell S."/>
        </authorList>
    </citation>
    <scope>NUCLEOTIDE SEQUENCE</scope>
    <source>
        <strain evidence="8">Bb-Pol-6</strain>
    </source>
</reference>
<keyword evidence="4 6" id="KW-1133">Transmembrane helix</keyword>
<dbReference type="Pfam" id="PF04138">
    <property type="entry name" value="GtrA_DPMS_TM"/>
    <property type="match status" value="1"/>
</dbReference>
<feature type="transmembrane region" description="Helical" evidence="6">
    <location>
        <begin position="7"/>
        <end position="29"/>
    </location>
</feature>
<comment type="caution">
    <text evidence="8">The sequence shown here is derived from an EMBL/GenBank/DDBJ whole genome shotgun (WGS) entry which is preliminary data.</text>
</comment>
<dbReference type="RefSeq" id="WP_267845624.1">
    <property type="nucleotide sequence ID" value="NZ_JAPMXC010000001.1"/>
</dbReference>
<evidence type="ECO:0000256" key="4">
    <source>
        <dbReference type="ARBA" id="ARBA00022989"/>
    </source>
</evidence>
<evidence type="ECO:0000313" key="9">
    <source>
        <dbReference type="Proteomes" id="UP001082899"/>
    </source>
</evidence>
<comment type="subcellular location">
    <subcellularLocation>
        <location evidence="1">Membrane</location>
        <topology evidence="1">Multi-pass membrane protein</topology>
    </subcellularLocation>
</comment>
<evidence type="ECO:0000313" key="8">
    <source>
        <dbReference type="EMBL" id="MCY0386286.1"/>
    </source>
</evidence>
<dbReference type="PANTHER" id="PTHR38459">
    <property type="entry name" value="PROPHAGE BACTOPRENOL-LINKED GLUCOSE TRANSLOCASE HOMOLOG"/>
    <property type="match status" value="1"/>
</dbReference>
<dbReference type="Proteomes" id="UP001082899">
    <property type="component" value="Unassembled WGS sequence"/>
</dbReference>